<dbReference type="PANTHER" id="PTHR10414:SF37">
    <property type="entry name" value="BB IN A BOXCAR, ISOFORM C"/>
    <property type="match status" value="1"/>
</dbReference>
<keyword evidence="5" id="KW-1133">Transmembrane helix</keyword>
<dbReference type="InterPro" id="IPR048254">
    <property type="entry name" value="CDP_ALCOHOL_P_TRANSF_CS"/>
</dbReference>
<dbReference type="InterPro" id="IPR000462">
    <property type="entry name" value="CDP-OH_P_trans"/>
</dbReference>
<dbReference type="RefSeq" id="WP_344696067.1">
    <property type="nucleotide sequence ID" value="NZ_BAABBR010000001.1"/>
</dbReference>
<gene>
    <name evidence="6" type="ORF">GCM10022281_11400</name>
</gene>
<keyword evidence="3 5" id="KW-0472">Membrane</keyword>
<evidence type="ECO:0000313" key="6">
    <source>
        <dbReference type="EMBL" id="GAA4033324.1"/>
    </source>
</evidence>
<dbReference type="InterPro" id="IPR043130">
    <property type="entry name" value="CDP-OH_PTrfase_TM_dom"/>
</dbReference>
<organism evidence="6 7">
    <name type="scientific">Sphingomonas rosea</name>
    <dbReference type="NCBI Taxonomy" id="335605"/>
    <lineage>
        <taxon>Bacteria</taxon>
        <taxon>Pseudomonadati</taxon>
        <taxon>Pseudomonadota</taxon>
        <taxon>Alphaproteobacteria</taxon>
        <taxon>Sphingomonadales</taxon>
        <taxon>Sphingomonadaceae</taxon>
        <taxon>Sphingomonas</taxon>
    </lineage>
</organism>
<evidence type="ECO:0000256" key="4">
    <source>
        <dbReference type="RuleBase" id="RU003750"/>
    </source>
</evidence>
<proteinExistence type="inferred from homology"/>
<evidence type="ECO:0000256" key="2">
    <source>
        <dbReference type="ARBA" id="ARBA00022679"/>
    </source>
</evidence>
<dbReference type="PANTHER" id="PTHR10414">
    <property type="entry name" value="ETHANOLAMINEPHOSPHOTRANSFERASE"/>
    <property type="match status" value="1"/>
</dbReference>
<keyword evidence="7" id="KW-1185">Reference proteome</keyword>
<evidence type="ECO:0000256" key="5">
    <source>
        <dbReference type="SAM" id="Phobius"/>
    </source>
</evidence>
<comment type="caution">
    <text evidence="6">The sequence shown here is derived from an EMBL/GenBank/DDBJ whole genome shotgun (WGS) entry which is preliminary data.</text>
</comment>
<keyword evidence="2 4" id="KW-0808">Transferase</keyword>
<dbReference type="EMBL" id="BAABBR010000001">
    <property type="protein sequence ID" value="GAA4033324.1"/>
    <property type="molecule type" value="Genomic_DNA"/>
</dbReference>
<dbReference type="Pfam" id="PF01066">
    <property type="entry name" value="CDP-OH_P_transf"/>
    <property type="match status" value="1"/>
</dbReference>
<dbReference type="Gene3D" id="1.20.120.1760">
    <property type="match status" value="1"/>
</dbReference>
<accession>A0ABP7TYQ3</accession>
<feature type="transmembrane region" description="Helical" evidence="5">
    <location>
        <begin position="166"/>
        <end position="190"/>
    </location>
</feature>
<keyword evidence="5" id="KW-0812">Transmembrane</keyword>
<evidence type="ECO:0000256" key="1">
    <source>
        <dbReference type="ARBA" id="ARBA00004370"/>
    </source>
</evidence>
<dbReference type="InterPro" id="IPR014472">
    <property type="entry name" value="CHOPT"/>
</dbReference>
<reference evidence="7" key="1">
    <citation type="journal article" date="2019" name="Int. J. Syst. Evol. Microbiol.">
        <title>The Global Catalogue of Microorganisms (GCM) 10K type strain sequencing project: providing services to taxonomists for standard genome sequencing and annotation.</title>
        <authorList>
            <consortium name="The Broad Institute Genomics Platform"/>
            <consortium name="The Broad Institute Genome Sequencing Center for Infectious Disease"/>
            <person name="Wu L."/>
            <person name="Ma J."/>
        </authorList>
    </citation>
    <scope>NUCLEOTIDE SEQUENCE [LARGE SCALE GENOMIC DNA]</scope>
    <source>
        <strain evidence="7">JCM 17564</strain>
    </source>
</reference>
<sequence length="367" mass="40775">MAETSADPIQFLSLGDPPVRLFGRTARARAEQVAAKAGLAVGDAEDVGRPRIVADMGFAWDPAWLRELKGRPGSALLLDGLPVLYHLPPGTPASEADPLALDPIDARTASLSYFELRKRERPFVMPLDPADPLPVERALYDASYKGVTDLLTLYLWRRPAFWLTRWAAQAGLSPNMVTLVGFVLCVAAFWQFWLGHYWTGTALGFIFMVLDTVDGKLARTTGQSSGWGNVFDHGIDLIHPPFWWWAWLHGLGAAGHQLEEVYKGGLLTVIVGTYVAGRIIEGLFEWRFGMHIHVWKRIDSQFRLITARRNPNMVILVACLCLGRPDLGIELVALWSILSLIFHAVRLAQAEGVVFRGGRIVSWLDAE</sequence>
<dbReference type="Proteomes" id="UP001424459">
    <property type="component" value="Unassembled WGS sequence"/>
</dbReference>
<comment type="similarity">
    <text evidence="4">Belongs to the CDP-alcohol phosphatidyltransferase class-I family.</text>
</comment>
<comment type="subcellular location">
    <subcellularLocation>
        <location evidence="1">Membrane</location>
    </subcellularLocation>
</comment>
<name>A0ABP7TYQ3_9SPHN</name>
<protein>
    <submittedName>
        <fullName evidence="6">CDP-alcohol phosphatidyltransferase family protein</fullName>
    </submittedName>
</protein>
<evidence type="ECO:0000256" key="3">
    <source>
        <dbReference type="ARBA" id="ARBA00023136"/>
    </source>
</evidence>
<evidence type="ECO:0000313" key="7">
    <source>
        <dbReference type="Proteomes" id="UP001424459"/>
    </source>
</evidence>
<dbReference type="PROSITE" id="PS00379">
    <property type="entry name" value="CDP_ALCOHOL_P_TRANSF"/>
    <property type="match status" value="1"/>
</dbReference>